<gene>
    <name evidence="1" type="ORF">GME02_19885</name>
</gene>
<evidence type="ECO:0000313" key="1">
    <source>
        <dbReference type="EMBL" id="MTV03848.1"/>
    </source>
</evidence>
<sequence>MSYFVCLDLDHVKKDMPTKSGVFFLNGLTFHKHKMDALISQSTHYTQFIYAPNLIGEESPSES</sequence>
<organism evidence="1 2">
    <name type="scientific">Parabacteroides merdae</name>
    <dbReference type="NCBI Taxonomy" id="46503"/>
    <lineage>
        <taxon>Bacteria</taxon>
        <taxon>Pseudomonadati</taxon>
        <taxon>Bacteroidota</taxon>
        <taxon>Bacteroidia</taxon>
        <taxon>Bacteroidales</taxon>
        <taxon>Tannerellaceae</taxon>
        <taxon>Parabacteroides</taxon>
    </lineage>
</organism>
<name>A0A9Q4RHV2_9BACT</name>
<reference evidence="1 2" key="1">
    <citation type="journal article" date="2019" name="Nat. Med.">
        <title>A library of human gut bacterial isolates paired with longitudinal multiomics data enables mechanistic microbiome research.</title>
        <authorList>
            <person name="Poyet M."/>
            <person name="Groussin M."/>
            <person name="Gibbons S.M."/>
            <person name="Avila-Pacheco J."/>
            <person name="Jiang X."/>
            <person name="Kearney S.M."/>
            <person name="Perrotta A.R."/>
            <person name="Berdy B."/>
            <person name="Zhao S."/>
            <person name="Lieberman T.D."/>
            <person name="Swanson P.K."/>
            <person name="Smith M."/>
            <person name="Roesemann S."/>
            <person name="Alexander J.E."/>
            <person name="Rich S.A."/>
            <person name="Livny J."/>
            <person name="Vlamakis H."/>
            <person name="Clish C."/>
            <person name="Bullock K."/>
            <person name="Deik A."/>
            <person name="Scott J."/>
            <person name="Pierce K.A."/>
            <person name="Xavier R.J."/>
            <person name="Alm E.J."/>
        </authorList>
    </citation>
    <scope>NUCLEOTIDE SEQUENCE [LARGE SCALE GENOMIC DNA]</scope>
    <source>
        <strain evidence="1 2">BIOML-A11</strain>
    </source>
</reference>
<dbReference type="Proteomes" id="UP000482671">
    <property type="component" value="Unassembled WGS sequence"/>
</dbReference>
<evidence type="ECO:0000313" key="2">
    <source>
        <dbReference type="Proteomes" id="UP000482671"/>
    </source>
</evidence>
<dbReference type="AlphaFoldDB" id="A0A9Q4RHV2"/>
<protein>
    <submittedName>
        <fullName evidence="1">Uncharacterized protein</fullName>
    </submittedName>
</protein>
<accession>A0A9Q4RHV2</accession>
<proteinExistence type="predicted"/>
<dbReference type="EMBL" id="WNDD01000036">
    <property type="protein sequence ID" value="MTV03848.1"/>
    <property type="molecule type" value="Genomic_DNA"/>
</dbReference>
<comment type="caution">
    <text evidence="1">The sequence shown here is derived from an EMBL/GenBank/DDBJ whole genome shotgun (WGS) entry which is preliminary data.</text>
</comment>